<comment type="caution">
    <text evidence="2">The sequence shown here is derived from an EMBL/GenBank/DDBJ whole genome shotgun (WGS) entry which is preliminary data.</text>
</comment>
<dbReference type="Proteomes" id="UP001432027">
    <property type="component" value="Unassembled WGS sequence"/>
</dbReference>
<keyword evidence="3" id="KW-1185">Reference proteome</keyword>
<name>A0AAV5S8Q8_9BILA</name>
<feature type="non-terminal residue" evidence="2">
    <location>
        <position position="1"/>
    </location>
</feature>
<evidence type="ECO:0000313" key="3">
    <source>
        <dbReference type="Proteomes" id="UP001432027"/>
    </source>
</evidence>
<dbReference type="EMBL" id="BTSX01000001">
    <property type="protein sequence ID" value="GMS78965.1"/>
    <property type="molecule type" value="Genomic_DNA"/>
</dbReference>
<evidence type="ECO:0000313" key="2">
    <source>
        <dbReference type="EMBL" id="GMS78965.1"/>
    </source>
</evidence>
<feature type="region of interest" description="Disordered" evidence="1">
    <location>
        <begin position="1"/>
        <end position="24"/>
    </location>
</feature>
<accession>A0AAV5S8Q8</accession>
<sequence length="198" mass="21056">SRFHPDMASPLDQVHKDSPGMPQLKHLMMMDEDPVATTSGADEFNPDDPESFFNEEIPLEPSALGDAVDSLLLNWSQIISNTGTKYPSVPPSIDHVKEVAAIVVQGFRDACADLNAEFAKVALEWELENGEAAEDERVAALKGSISRQVTLLARAQATLDLRTEDYFCSSIDAPAGSAAAAAAAAAAASRAASTQRAE</sequence>
<gene>
    <name evidence="2" type="ORF">PENTCL1PPCAC_1140</name>
</gene>
<organism evidence="2 3">
    <name type="scientific">Pristionchus entomophagus</name>
    <dbReference type="NCBI Taxonomy" id="358040"/>
    <lineage>
        <taxon>Eukaryota</taxon>
        <taxon>Metazoa</taxon>
        <taxon>Ecdysozoa</taxon>
        <taxon>Nematoda</taxon>
        <taxon>Chromadorea</taxon>
        <taxon>Rhabditida</taxon>
        <taxon>Rhabditina</taxon>
        <taxon>Diplogasteromorpha</taxon>
        <taxon>Diplogasteroidea</taxon>
        <taxon>Neodiplogasteridae</taxon>
        <taxon>Pristionchus</taxon>
    </lineage>
</organism>
<evidence type="ECO:0000256" key="1">
    <source>
        <dbReference type="SAM" id="MobiDB-lite"/>
    </source>
</evidence>
<proteinExistence type="predicted"/>
<reference evidence="2" key="1">
    <citation type="submission" date="2023-10" db="EMBL/GenBank/DDBJ databases">
        <title>Genome assembly of Pristionchus species.</title>
        <authorList>
            <person name="Yoshida K."/>
            <person name="Sommer R.J."/>
        </authorList>
    </citation>
    <scope>NUCLEOTIDE SEQUENCE</scope>
    <source>
        <strain evidence="2">RS0144</strain>
    </source>
</reference>
<dbReference type="AlphaFoldDB" id="A0AAV5S8Q8"/>
<protein>
    <submittedName>
        <fullName evidence="2">Uncharacterized protein</fullName>
    </submittedName>
</protein>